<proteinExistence type="predicted"/>
<dbReference type="EMBL" id="LAZR01021577">
    <property type="protein sequence ID" value="KKL84865.1"/>
    <property type="molecule type" value="Genomic_DNA"/>
</dbReference>
<sequence>VVTARHAPVLALVPEKYGDLKPYFEALQQVLQTQGEAITDAATATAGSLTIDTADASAATATNPPAGGAGATAGAYDTAGNRNLMITSLTNLIADVADIRTQFNALLVELKTDAQLAAVIVDSADLRTQFNALLEELRTEGTILR</sequence>
<name>A0A0F9HT36_9ZZZZ</name>
<reference evidence="1" key="1">
    <citation type="journal article" date="2015" name="Nature">
        <title>Complex archaea that bridge the gap between prokaryotes and eukaryotes.</title>
        <authorList>
            <person name="Spang A."/>
            <person name="Saw J.H."/>
            <person name="Jorgensen S.L."/>
            <person name="Zaremba-Niedzwiedzka K."/>
            <person name="Martijn J."/>
            <person name="Lind A.E."/>
            <person name="van Eijk R."/>
            <person name="Schleper C."/>
            <person name="Guy L."/>
            <person name="Ettema T.J."/>
        </authorList>
    </citation>
    <scope>NUCLEOTIDE SEQUENCE</scope>
</reference>
<feature type="non-terminal residue" evidence="1">
    <location>
        <position position="1"/>
    </location>
</feature>
<dbReference type="AlphaFoldDB" id="A0A0F9HT36"/>
<organism evidence="1">
    <name type="scientific">marine sediment metagenome</name>
    <dbReference type="NCBI Taxonomy" id="412755"/>
    <lineage>
        <taxon>unclassified sequences</taxon>
        <taxon>metagenomes</taxon>
        <taxon>ecological metagenomes</taxon>
    </lineage>
</organism>
<comment type="caution">
    <text evidence="1">The sequence shown here is derived from an EMBL/GenBank/DDBJ whole genome shotgun (WGS) entry which is preliminary data.</text>
</comment>
<gene>
    <name evidence="1" type="ORF">LCGC14_1960430</name>
</gene>
<protein>
    <submittedName>
        <fullName evidence="1">Uncharacterized protein</fullName>
    </submittedName>
</protein>
<evidence type="ECO:0000313" key="1">
    <source>
        <dbReference type="EMBL" id="KKL84865.1"/>
    </source>
</evidence>
<accession>A0A0F9HT36</accession>